<feature type="region of interest" description="Disordered" evidence="2">
    <location>
        <begin position="315"/>
        <end position="337"/>
    </location>
</feature>
<comment type="caution">
    <text evidence="4">The sequence shown here is derived from an EMBL/GenBank/DDBJ whole genome shotgun (WGS) entry which is preliminary data.</text>
</comment>
<dbReference type="Gene3D" id="3.30.565.10">
    <property type="entry name" value="Histidine kinase-like ATPase, C-terminal domain"/>
    <property type="match status" value="1"/>
</dbReference>
<dbReference type="EMBL" id="JAPQKT010000005">
    <property type="protein sequence ID" value="KAJ5231524.1"/>
    <property type="molecule type" value="Genomic_DNA"/>
</dbReference>
<reference evidence="4" key="2">
    <citation type="journal article" date="2023" name="IMA Fungus">
        <title>Comparative genomic study of the Penicillium genus elucidates a diverse pangenome and 15 lateral gene transfer events.</title>
        <authorList>
            <person name="Petersen C."/>
            <person name="Sorensen T."/>
            <person name="Nielsen M.R."/>
            <person name="Sondergaard T.E."/>
            <person name="Sorensen J.L."/>
            <person name="Fitzpatrick D.A."/>
            <person name="Frisvad J.C."/>
            <person name="Nielsen K.L."/>
        </authorList>
    </citation>
    <scope>NUCLEOTIDE SEQUENCE</scope>
    <source>
        <strain evidence="4">IBT 23319</strain>
    </source>
</reference>
<evidence type="ECO:0000313" key="5">
    <source>
        <dbReference type="Proteomes" id="UP001147733"/>
    </source>
</evidence>
<accession>A0A9W9NXD8</accession>
<feature type="region of interest" description="Disordered" evidence="2">
    <location>
        <begin position="397"/>
        <end position="527"/>
    </location>
</feature>
<dbReference type="InterPro" id="IPR014790">
    <property type="entry name" value="MutL_C"/>
</dbReference>
<feature type="compositionally biased region" description="Polar residues" evidence="2">
    <location>
        <begin position="491"/>
        <end position="500"/>
    </location>
</feature>
<comment type="similarity">
    <text evidence="1">Belongs to the DNA mismatch repair MutL/HexB family.</text>
</comment>
<feature type="compositionally biased region" description="Polar residues" evidence="2">
    <location>
        <begin position="449"/>
        <end position="466"/>
    </location>
</feature>
<evidence type="ECO:0000259" key="3">
    <source>
        <dbReference type="SMART" id="SM00853"/>
    </source>
</evidence>
<dbReference type="GO" id="GO:0006298">
    <property type="term" value="P:mismatch repair"/>
    <property type="evidence" value="ECO:0007669"/>
    <property type="project" value="InterPro"/>
</dbReference>
<dbReference type="InterPro" id="IPR038973">
    <property type="entry name" value="MutL/Mlh/Pms-like"/>
</dbReference>
<dbReference type="InterPro" id="IPR036890">
    <property type="entry name" value="HATPase_C_sf"/>
</dbReference>
<dbReference type="GO" id="GO:0032300">
    <property type="term" value="C:mismatch repair complex"/>
    <property type="evidence" value="ECO:0007669"/>
    <property type="project" value="InterPro"/>
</dbReference>
<protein>
    <recommendedName>
        <fullName evidence="3">MutL C-terminal dimerisation domain-containing protein</fullName>
    </recommendedName>
</protein>
<dbReference type="GeneID" id="81384197"/>
<evidence type="ECO:0000256" key="1">
    <source>
        <dbReference type="ARBA" id="ARBA00006082"/>
    </source>
</evidence>
<feature type="domain" description="MutL C-terminal dimerisation" evidence="3">
    <location>
        <begin position="679"/>
        <end position="885"/>
    </location>
</feature>
<dbReference type="OrthoDB" id="429932at2759"/>
<dbReference type="Proteomes" id="UP001147733">
    <property type="component" value="Unassembled WGS sequence"/>
</dbReference>
<dbReference type="GO" id="GO:0005524">
    <property type="term" value="F:ATP binding"/>
    <property type="evidence" value="ECO:0007669"/>
    <property type="project" value="InterPro"/>
</dbReference>
<dbReference type="SUPFAM" id="SSF118116">
    <property type="entry name" value="DNA mismatch repair protein MutL"/>
    <property type="match status" value="2"/>
</dbReference>
<organism evidence="4 5">
    <name type="scientific">Penicillium citrinum</name>
    <dbReference type="NCBI Taxonomy" id="5077"/>
    <lineage>
        <taxon>Eukaryota</taxon>
        <taxon>Fungi</taxon>
        <taxon>Dikarya</taxon>
        <taxon>Ascomycota</taxon>
        <taxon>Pezizomycotina</taxon>
        <taxon>Eurotiomycetes</taxon>
        <taxon>Eurotiomycetidae</taxon>
        <taxon>Eurotiales</taxon>
        <taxon>Aspergillaceae</taxon>
        <taxon>Penicillium</taxon>
    </lineage>
</organism>
<dbReference type="SUPFAM" id="SSF55874">
    <property type="entry name" value="ATPase domain of HSP90 chaperone/DNA topoisomerase II/histidine kinase"/>
    <property type="match status" value="1"/>
</dbReference>
<dbReference type="PANTHER" id="PTHR10073">
    <property type="entry name" value="DNA MISMATCH REPAIR PROTEIN MLH, PMS, MUTL"/>
    <property type="match status" value="1"/>
</dbReference>
<feature type="compositionally biased region" description="Basic and acidic residues" evidence="2">
    <location>
        <begin position="501"/>
        <end position="520"/>
    </location>
</feature>
<dbReference type="GO" id="GO:0140664">
    <property type="term" value="F:ATP-dependent DNA damage sensor activity"/>
    <property type="evidence" value="ECO:0007669"/>
    <property type="project" value="InterPro"/>
</dbReference>
<gene>
    <name evidence="4" type="ORF">N7469_006112</name>
</gene>
<dbReference type="AlphaFoldDB" id="A0A9W9NXD8"/>
<feature type="region of interest" description="Disordered" evidence="2">
    <location>
        <begin position="821"/>
        <end position="854"/>
    </location>
</feature>
<dbReference type="SMART" id="SM00853">
    <property type="entry name" value="MutL_C"/>
    <property type="match status" value="1"/>
</dbReference>
<dbReference type="Pfam" id="PF13589">
    <property type="entry name" value="HATPase_c_3"/>
    <property type="match status" value="1"/>
</dbReference>
<keyword evidence="5" id="KW-1185">Reference proteome</keyword>
<dbReference type="PANTHER" id="PTHR10073:SF47">
    <property type="entry name" value="DNA MISMATCH REPAIR PROTEIN MLH3"/>
    <property type="match status" value="1"/>
</dbReference>
<proteinExistence type="inferred from homology"/>
<dbReference type="RefSeq" id="XP_056500268.1">
    <property type="nucleotide sequence ID" value="XM_056645030.1"/>
</dbReference>
<reference evidence="4" key="1">
    <citation type="submission" date="2022-11" db="EMBL/GenBank/DDBJ databases">
        <authorList>
            <person name="Petersen C."/>
        </authorList>
    </citation>
    <scope>NUCLEOTIDE SEQUENCE</scope>
    <source>
        <strain evidence="4">IBT 23319</strain>
    </source>
</reference>
<sequence>MSSSSKDIYQLPPDVIAKIKSSTSIIHLNGVIVELVKNALDANARTVLISVDFKRGSCIVEDDGDGIPQAEFKEDGGLGKAHHTSRFHNPSAFGRKGLFLSSLASLALLTITSRHCQNDTTGSIIFHHSRPVARLIPAPAHQNLRVGDHGTCVTVNDLFGNMPVRVKSRAQAFQKPDELEREWELLRYSLASLLLANAQLRKVTITDVERGKRVSIRPRHCQSGADEIDLSRIGTVLTQSGLITSLAMDSWHALSATVPDLTVQAAISTMPVPSKKLQFISLGNEPVLSRNSSNILFSEVNRVVSLSDFGNAGTPASAITLPRMPSGRPETSMSGKSSVKSVNKWPIFYIRIDTSSAHSLSDDSQDSTPDSEKSLQRILDVLRAMILEFLKQQNLRPRISRRPAHSSEQRTHSGLDDQQGADRLLDGKQKGSGTNAEESFQARVKLPTFQRSHSINSGQHFNSWSRVKSAKDRSVRTPTDNMASIGFENCPSGQQVQSLSEHPRAETDQQRDPTRLDPRPGHSTYFAPSNTVHREVDLQEEAHRELNELPDHHLSWTDPHTGKSHLINTRTGQTLDPKTSSLGPRLRSGSLFVAPPEQSGQDCTPAENVWVDNLLEAWDNPVFSRTEFPVSNFGNNTSNAPNDASSSQGCFHNIGSLGGAQVAKFRGKLRRQILAKATIISQVDQKFILVKMNTTGSDADHHGDDVLVLVDQHAADERCRIEQLFEGMFTSLDESPRGISVRTTEIVPIVHNILFTEKALFQKYLEFFENWGILYRIEASASGSTVSIGALPTLIAERCRLEPDLVIDLLRHEMWAREEDGRGPVDSKISLPGHDTFSDDNGTTLRDEPDSSSSWVQKMSGCPQGIIDLLNSRACRGAIMFNDSLTIEECQVLITRLARCAFPFQCAHGRPSMVPILDLRVQVDNNASIPDPSIIPPDCYEHNDLGFSEAFKLRYRN</sequence>
<dbReference type="InterPro" id="IPR037198">
    <property type="entry name" value="MutL_C_sf"/>
</dbReference>
<feature type="compositionally biased region" description="Basic and acidic residues" evidence="2">
    <location>
        <begin position="405"/>
        <end position="415"/>
    </location>
</feature>
<evidence type="ECO:0000256" key="2">
    <source>
        <dbReference type="SAM" id="MobiDB-lite"/>
    </source>
</evidence>
<name>A0A9W9NXD8_PENCI</name>
<evidence type="ECO:0000313" key="4">
    <source>
        <dbReference type="EMBL" id="KAJ5231524.1"/>
    </source>
</evidence>
<dbReference type="GO" id="GO:0016887">
    <property type="term" value="F:ATP hydrolysis activity"/>
    <property type="evidence" value="ECO:0007669"/>
    <property type="project" value="InterPro"/>
</dbReference>
<dbReference type="InterPro" id="IPR042120">
    <property type="entry name" value="MutL_C_dimsub"/>
</dbReference>
<dbReference type="Gene3D" id="3.30.1540.20">
    <property type="entry name" value="MutL, C-terminal domain, dimerisation subdomain"/>
    <property type="match status" value="1"/>
</dbReference>